<dbReference type="InterPro" id="IPR029070">
    <property type="entry name" value="Chitinase_insertion_sf"/>
</dbReference>
<evidence type="ECO:0000256" key="11">
    <source>
        <dbReference type="RuleBase" id="RU000489"/>
    </source>
</evidence>
<dbReference type="InterPro" id="IPR001223">
    <property type="entry name" value="Glyco_hydro18_cat"/>
</dbReference>
<gene>
    <name evidence="15" type="ORF">VE01_03853</name>
</gene>
<keyword evidence="8" id="KW-0119">Carbohydrate metabolism</keyword>
<dbReference type="PROSITE" id="PS51782">
    <property type="entry name" value="LYSM"/>
    <property type="match status" value="2"/>
</dbReference>
<dbReference type="InterPro" id="IPR001579">
    <property type="entry name" value="Glyco_hydro_18_chit_AS"/>
</dbReference>
<dbReference type="InterPro" id="IPR029226">
    <property type="entry name" value="Ecp2-like"/>
</dbReference>
<proteinExistence type="inferred from homology"/>
<reference evidence="15 16" key="1">
    <citation type="submission" date="2016-03" db="EMBL/GenBank/DDBJ databases">
        <title>Comparative genomics of Pseudogymnoascus destructans, the fungus causing white-nose syndrome of bats.</title>
        <authorList>
            <person name="Palmer J.M."/>
            <person name="Drees K.P."/>
            <person name="Foster J.T."/>
            <person name="Lindner D.L."/>
        </authorList>
    </citation>
    <scope>NUCLEOTIDE SEQUENCE [LARGE SCALE GENOMIC DNA]</scope>
    <source>
        <strain evidence="15 16">UAMH 10579</strain>
    </source>
</reference>
<organism evidence="15 16">
    <name type="scientific">Pseudogymnoascus verrucosus</name>
    <dbReference type="NCBI Taxonomy" id="342668"/>
    <lineage>
        <taxon>Eukaryota</taxon>
        <taxon>Fungi</taxon>
        <taxon>Dikarya</taxon>
        <taxon>Ascomycota</taxon>
        <taxon>Pezizomycotina</taxon>
        <taxon>Leotiomycetes</taxon>
        <taxon>Thelebolales</taxon>
        <taxon>Thelebolaceae</taxon>
        <taxon>Pseudogymnoascus</taxon>
    </lineage>
</organism>
<evidence type="ECO:0000256" key="2">
    <source>
        <dbReference type="ARBA" id="ARBA00008682"/>
    </source>
</evidence>
<keyword evidence="12" id="KW-0732">Signal</keyword>
<dbReference type="Pfam" id="PF14856">
    <property type="entry name" value="Hce2"/>
    <property type="match status" value="1"/>
</dbReference>
<sequence length="1470" mass="159234">MVFSPWARASLVAYGLLMAADVVSGNPRRHAVSPTYRNSNVCPERCSDLGTDPSKWHAYHNLEQFSACDQAVIQAFSIYDDVDDASKGHGIYACTSYGPDFANLPQFRVKAVIAETIDATYEVGWGDDGHKLAAADIRSASKQLRKYMKGGHGSAESAEILYARSGRAAVGLYLGKGLQKAGVSAVALKYLEDNLSTLNATSRDVAIQFCNPDYTSEHTFGFFATSSRTFAPVQKAMQSWANGTCVSFPNSQTFEGQAMLTAKLPTTSVSNDTVADTNSTSAITSRSNYVKLNARAECSTTQVQGGDDCGKLAVRCGIAAADFTKYNSDASLCSTLKPGQHVCCSAGTLPDFAPKPNPDGSCKVYYVAKDDNCSNIAAANSLTNADLEDFNKNTWAWSGCDTLQFNMNICLSTGDPPMPPSQEGIVCGPQKPGTKQPTDGTKLADLNPCALNACCDIWGQCGITAEFCTDTGTGNPGTAKPGTNGCISNCGTKMVKGSAPTEFRRIAYYEGYSFGRECLFQDVLQIDPTQYTHLHFAFGTLTANYEVEVGDIMSSYQFENFRRIQGPKRILSFGGWDFSTMPETYTIFREGVTAANRLKLATNIANFIKEKDLDGVDIDWEYPGAPDIPGIPAASLDDGDNYLAFLVILKNLLPGKSVSIAAPSSYWYLKAYPLKKIAAVIDYIVYMTYDLHGQWDAQNPNSQEGCANGNCLRSQVNLTETMSSLIMITKAEVPSNKVVVGITSYGRSFNMAQAGCHTPECLYTGDRLNSDATKGKCTATAGYISDAEIKEIIDEGSRVANHYVDPTSNSNILVYDDTQWVAYMDDSIRTQRHALYTGLNLGGTTNWATDLEKYNDVPGDSGSWLNYKLSIKAGKNPWQVGDRTGNWTEIMCDSQAASDIRGLTPEQRWDGMDMEDAWKDSIAVWKEYDRGKTSFTFTQSMSLTLNGPERASCGSLKSDSNCIQTLQCSPFQNKGSGAAAYELWNSFVIIHEMYQTFNDALYKAAATVITPALSDFEKKFTPVPPEEDNTWLLLLLDLVTVGISAVAAPFFNNFIAKLPYFIAKEAAANNIKDLTLLAIGQSTTIAKDLLSTKESDWTEDKQDEFSNYLGQSIAAWGNTTGAALQRLFNGEDESIDALYAIISDGKLISGGGAESSTVPPETSEAELENHIARAFFAFAIPTGWTFSKHYAFVIDSGYDCSASDPMGDYLDADTMHTTYGCYQNKLYYLAAAQGDSKTCHDNCNDGHCDKVCVDSKFKAPPGLETLDGKNFGGVSVQDLIQGSVRTYLQNSNENGGAFVDITNGGSFDDLMAIDLTTPGFIRLPVCTPERAYKSWDTAGPKDDDPLYPCSIAKGPDHCLISSFVDQTSDASPPVEDCKQIIKNIEGDGGATWTTGISGQRQLVSYGECKFGVQSKSGADGNVTFKVGSQDIIDLINEAIKRFGGGGKVGAKGIVDCDGNVHDTTIEWGLY</sequence>
<dbReference type="InterPro" id="IPR017853">
    <property type="entry name" value="GH"/>
</dbReference>
<dbReference type="Pfam" id="PF00704">
    <property type="entry name" value="Glyco_hydro_18"/>
    <property type="match status" value="1"/>
</dbReference>
<evidence type="ECO:0000256" key="1">
    <source>
        <dbReference type="ARBA" id="ARBA00000822"/>
    </source>
</evidence>
<dbReference type="OrthoDB" id="3438098at2759"/>
<keyword evidence="10" id="KW-0624">Polysaccharide degradation</keyword>
<dbReference type="Gene3D" id="3.20.20.80">
    <property type="entry name" value="Glycosidases"/>
    <property type="match status" value="1"/>
</dbReference>
<feature type="domain" description="LysM" evidence="13">
    <location>
        <begin position="363"/>
        <end position="411"/>
    </location>
</feature>
<keyword evidence="6" id="KW-0146">Chitin degradation</keyword>
<dbReference type="Gene3D" id="3.10.350.10">
    <property type="entry name" value="LysM domain"/>
    <property type="match status" value="2"/>
</dbReference>
<keyword evidence="16" id="KW-1185">Reference proteome</keyword>
<evidence type="ECO:0000259" key="13">
    <source>
        <dbReference type="PROSITE" id="PS51782"/>
    </source>
</evidence>
<feature type="domain" description="GH18" evidence="14">
    <location>
        <begin position="503"/>
        <end position="872"/>
    </location>
</feature>
<dbReference type="SUPFAM" id="SSF57016">
    <property type="entry name" value="Plant lectins/antimicrobial peptides"/>
    <property type="match status" value="1"/>
</dbReference>
<dbReference type="RefSeq" id="XP_018131833.1">
    <property type="nucleotide sequence ID" value="XM_018273335.2"/>
</dbReference>
<dbReference type="PANTHER" id="PTHR47700">
    <property type="entry name" value="V CHITINASE, PUTATIVE (AFU_ORTHOLOGUE AFUA_6G13720)-RELATED"/>
    <property type="match status" value="1"/>
</dbReference>
<evidence type="ECO:0000256" key="12">
    <source>
        <dbReference type="SAM" id="SignalP"/>
    </source>
</evidence>
<evidence type="ECO:0000256" key="10">
    <source>
        <dbReference type="ARBA" id="ARBA00023326"/>
    </source>
</evidence>
<dbReference type="PANTHER" id="PTHR47700:SF1">
    <property type="entry name" value="CHITINASE"/>
    <property type="match status" value="1"/>
</dbReference>
<evidence type="ECO:0000256" key="4">
    <source>
        <dbReference type="ARBA" id="ARBA00022669"/>
    </source>
</evidence>
<evidence type="ECO:0000256" key="8">
    <source>
        <dbReference type="ARBA" id="ARBA00023277"/>
    </source>
</evidence>
<evidence type="ECO:0000256" key="5">
    <source>
        <dbReference type="ARBA" id="ARBA00022801"/>
    </source>
</evidence>
<dbReference type="STRING" id="342668.A0A1B8GQM2"/>
<keyword evidence="5 11" id="KW-0378">Hydrolase</keyword>
<keyword evidence="7" id="KW-0843">Virulence</keyword>
<keyword evidence="9 11" id="KW-0326">Glycosidase</keyword>
<dbReference type="InterPro" id="IPR011583">
    <property type="entry name" value="Chitinase_II/V-like_cat"/>
</dbReference>
<dbReference type="SUPFAM" id="SSF51445">
    <property type="entry name" value="(Trans)glycosidases"/>
    <property type="match status" value="1"/>
</dbReference>
<dbReference type="GO" id="GO:0006032">
    <property type="term" value="P:chitin catabolic process"/>
    <property type="evidence" value="ECO:0007669"/>
    <property type="project" value="UniProtKB-KW"/>
</dbReference>
<evidence type="ECO:0000313" key="16">
    <source>
        <dbReference type="Proteomes" id="UP000091956"/>
    </source>
</evidence>
<dbReference type="SMART" id="SM00636">
    <property type="entry name" value="Glyco_18"/>
    <property type="match status" value="1"/>
</dbReference>
<dbReference type="EC" id="3.2.1.14" evidence="3"/>
<dbReference type="GO" id="GO:0008843">
    <property type="term" value="F:endochitinase activity"/>
    <property type="evidence" value="ECO:0007669"/>
    <property type="project" value="UniProtKB-EC"/>
</dbReference>
<evidence type="ECO:0000256" key="6">
    <source>
        <dbReference type="ARBA" id="ARBA00023024"/>
    </source>
</evidence>
<comment type="catalytic activity">
    <reaction evidence="1">
        <text>Random endo-hydrolysis of N-acetyl-beta-D-glucosaminide (1-&gt;4)-beta-linkages in chitin and chitodextrins.</text>
        <dbReference type="EC" id="3.2.1.14"/>
    </reaction>
</comment>
<evidence type="ECO:0000256" key="3">
    <source>
        <dbReference type="ARBA" id="ARBA00012729"/>
    </source>
</evidence>
<dbReference type="GO" id="GO:0000272">
    <property type="term" value="P:polysaccharide catabolic process"/>
    <property type="evidence" value="ECO:0007669"/>
    <property type="project" value="UniProtKB-KW"/>
</dbReference>
<dbReference type="InterPro" id="IPR018392">
    <property type="entry name" value="LysM"/>
</dbReference>
<dbReference type="SUPFAM" id="SSF54106">
    <property type="entry name" value="LysM domain"/>
    <property type="match status" value="1"/>
</dbReference>
<evidence type="ECO:0000256" key="7">
    <source>
        <dbReference type="ARBA" id="ARBA00023026"/>
    </source>
</evidence>
<feature type="chain" id="PRO_5008608861" description="chitinase" evidence="12">
    <location>
        <begin position="26"/>
        <end position="1470"/>
    </location>
</feature>
<dbReference type="InterPro" id="IPR036861">
    <property type="entry name" value="Endochitinase-like_sf"/>
</dbReference>
<dbReference type="InterPro" id="IPR053214">
    <property type="entry name" value="LysM12-like"/>
</dbReference>
<accession>A0A1B8GQM2</accession>
<comment type="similarity">
    <text evidence="2">Belongs to the glycosyl hydrolase 18 family. Chitinase class V subfamily.</text>
</comment>
<feature type="signal peptide" evidence="12">
    <location>
        <begin position="1"/>
        <end position="25"/>
    </location>
</feature>
<dbReference type="GO" id="GO:0008061">
    <property type="term" value="F:chitin binding"/>
    <property type="evidence" value="ECO:0007669"/>
    <property type="project" value="UniProtKB-KW"/>
</dbReference>
<evidence type="ECO:0000313" key="15">
    <source>
        <dbReference type="EMBL" id="OBT98100.1"/>
    </source>
</evidence>
<dbReference type="SUPFAM" id="SSF54556">
    <property type="entry name" value="Chitinase insertion domain"/>
    <property type="match status" value="1"/>
</dbReference>
<keyword evidence="4" id="KW-0147">Chitin-binding</keyword>
<dbReference type="PROSITE" id="PS01095">
    <property type="entry name" value="GH18_1"/>
    <property type="match status" value="1"/>
</dbReference>
<name>A0A1B8GQM2_9PEZI</name>
<dbReference type="Proteomes" id="UP000091956">
    <property type="component" value="Unassembled WGS sequence"/>
</dbReference>
<dbReference type="PROSITE" id="PS51910">
    <property type="entry name" value="GH18_2"/>
    <property type="match status" value="1"/>
</dbReference>
<dbReference type="EMBL" id="KV460218">
    <property type="protein sequence ID" value="OBT98100.1"/>
    <property type="molecule type" value="Genomic_DNA"/>
</dbReference>
<evidence type="ECO:0000256" key="9">
    <source>
        <dbReference type="ARBA" id="ARBA00023295"/>
    </source>
</evidence>
<feature type="domain" description="LysM" evidence="13">
    <location>
        <begin position="299"/>
        <end position="344"/>
    </location>
</feature>
<dbReference type="GeneID" id="28837239"/>
<dbReference type="Pfam" id="PF01476">
    <property type="entry name" value="LysM"/>
    <property type="match status" value="1"/>
</dbReference>
<reference evidence="16" key="2">
    <citation type="journal article" date="2018" name="Nat. Commun.">
        <title>Extreme sensitivity to ultraviolet light in the fungal pathogen causing white-nose syndrome of bats.</title>
        <authorList>
            <person name="Palmer J.M."/>
            <person name="Drees K.P."/>
            <person name="Foster J.T."/>
            <person name="Lindner D.L."/>
        </authorList>
    </citation>
    <scope>NUCLEOTIDE SEQUENCE [LARGE SCALE GENOMIC DNA]</scope>
    <source>
        <strain evidence="16">UAMH 10579</strain>
    </source>
</reference>
<dbReference type="SMART" id="SM00257">
    <property type="entry name" value="LysM"/>
    <property type="match status" value="2"/>
</dbReference>
<dbReference type="Gene3D" id="3.10.50.10">
    <property type="match status" value="1"/>
</dbReference>
<dbReference type="CDD" id="cd02878">
    <property type="entry name" value="GH18_zymocin_alpha"/>
    <property type="match status" value="1"/>
</dbReference>
<dbReference type="InterPro" id="IPR036779">
    <property type="entry name" value="LysM_dom_sf"/>
</dbReference>
<protein>
    <recommendedName>
        <fullName evidence="3">chitinase</fullName>
        <ecNumber evidence="3">3.2.1.14</ecNumber>
    </recommendedName>
</protein>
<evidence type="ECO:0000259" key="14">
    <source>
        <dbReference type="PROSITE" id="PS51910"/>
    </source>
</evidence>